<evidence type="ECO:0000313" key="1">
    <source>
        <dbReference type="EMBL" id="VTM58181.1"/>
    </source>
</evidence>
<proteinExistence type="predicted"/>
<protein>
    <submittedName>
        <fullName evidence="1">3-phenylpropionic acid transporter</fullName>
    </submittedName>
</protein>
<accession>A0A4P0YCV2</accession>
<dbReference type="Proteomes" id="UP000507695">
    <property type="component" value="Unassembled WGS sequence"/>
</dbReference>
<sequence>MVLHSTRWLALSYFTYFFSYGIFCPSGASGWPETG</sequence>
<dbReference type="EMBL" id="CABDVL010000003">
    <property type="protein sequence ID" value="VTM58181.1"/>
    <property type="molecule type" value="Genomic_DNA"/>
</dbReference>
<gene>
    <name evidence="1" type="primary">hcaT_2</name>
    <name evidence="1" type="ORF">NCTC9183_05398</name>
</gene>
<name>A0A4P0YCV2_KLEPN</name>
<dbReference type="AlphaFoldDB" id="A0A4P0YCV2"/>
<organism evidence="1">
    <name type="scientific">Klebsiella pneumoniae</name>
    <dbReference type="NCBI Taxonomy" id="573"/>
    <lineage>
        <taxon>Bacteria</taxon>
        <taxon>Pseudomonadati</taxon>
        <taxon>Pseudomonadota</taxon>
        <taxon>Gammaproteobacteria</taxon>
        <taxon>Enterobacterales</taxon>
        <taxon>Enterobacteriaceae</taxon>
        <taxon>Klebsiella/Raoultella group</taxon>
        <taxon>Klebsiella</taxon>
        <taxon>Klebsiella pneumoniae complex</taxon>
    </lineage>
</organism>
<reference evidence="1" key="1">
    <citation type="submission" date="2019-04" db="EMBL/GenBank/DDBJ databases">
        <authorList>
            <consortium name="Pathogen Informatics"/>
        </authorList>
    </citation>
    <scope>NUCLEOTIDE SEQUENCE</scope>
    <source>
        <strain evidence="1">NCTC9183</strain>
    </source>
</reference>